<proteinExistence type="predicted"/>
<evidence type="ECO:0000259" key="1">
    <source>
        <dbReference type="Pfam" id="PF00535"/>
    </source>
</evidence>
<dbReference type="AlphaFoldDB" id="A0A9Q6YZV1"/>
<evidence type="ECO:0000313" key="2">
    <source>
        <dbReference type="EMBL" id="QQF81827.1"/>
    </source>
</evidence>
<name>A0A9Q6YZV1_HISSO</name>
<feature type="domain" description="Glycosyltransferase 2-like" evidence="1">
    <location>
        <begin position="6"/>
        <end position="132"/>
    </location>
</feature>
<protein>
    <submittedName>
        <fullName evidence="2">Glycosyltransferase family 2 protein</fullName>
    </submittedName>
</protein>
<accession>A0A9Q6YZV1</accession>
<dbReference type="Proteomes" id="UP000595373">
    <property type="component" value="Chromosome"/>
</dbReference>
<dbReference type="InterPro" id="IPR001173">
    <property type="entry name" value="Glyco_trans_2-like"/>
</dbReference>
<dbReference type="OrthoDB" id="9802649at2"/>
<reference evidence="2 3" key="1">
    <citation type="submission" date="2020-12" db="EMBL/GenBank/DDBJ databases">
        <title>ASc-MMNZ-VFA-070.</title>
        <authorList>
            <person name="Schryvers A."/>
            <person name="Mostafa Nazari M."/>
            <person name="Farshchi Andisi V."/>
            <person name="Timsit E."/>
            <person name="Walter Morck D."/>
        </authorList>
    </citation>
    <scope>NUCLEOTIDE SEQUENCE [LARGE SCALE GENOMIC DNA]</scope>
    <source>
        <strain evidence="2 3">ASc-MMNZ-VFA-070</strain>
    </source>
</reference>
<evidence type="ECO:0000313" key="3">
    <source>
        <dbReference type="Proteomes" id="UP000595373"/>
    </source>
</evidence>
<dbReference type="PANTHER" id="PTHR43685:SF10">
    <property type="entry name" value="LACTO-N-NEOTETRAOSE BIOSYNTHESIS GLYCOSYL TRANSFERASE LGTA"/>
    <property type="match status" value="1"/>
</dbReference>
<sequence length="341" mass="39965">MNNLVSVLISAYNAEKYIEECIRAIMLQSYNNIEVIVVNDGSTDNTQEILNRLSHEYARGGELLVLQNETNLGLIKSLNKGLTYCNGKYVARTDADDIVEPFWIETIVEKMEREPDLLAVGGFITILHDNDVPLGKVGKYTKNKDVWKGCLEYEEILREFPFKNQFTHPTMVIRNDVFKKYNLFYDEKYPHAEDYKLWLEILKRGKMANIPQSFTYYRVHHNQISSKYSDIQEKSARRIRIEATNFLLQKLGINYSFQENYCFNDLSDFAEFISSKKNILPASDFKSLNVVLFNMILNLIYQNCGSIEFLLYILKYKHLNLLQKRKILSKTLKSLIRRRNK</sequence>
<gene>
    <name evidence="2" type="ORF">JFL49_07005</name>
</gene>
<dbReference type="SUPFAM" id="SSF53448">
    <property type="entry name" value="Nucleotide-diphospho-sugar transferases"/>
    <property type="match status" value="1"/>
</dbReference>
<dbReference type="PANTHER" id="PTHR43685">
    <property type="entry name" value="GLYCOSYLTRANSFERASE"/>
    <property type="match status" value="1"/>
</dbReference>
<dbReference type="Gene3D" id="3.90.550.10">
    <property type="entry name" value="Spore Coat Polysaccharide Biosynthesis Protein SpsA, Chain A"/>
    <property type="match status" value="1"/>
</dbReference>
<dbReference type="EMBL" id="CP066558">
    <property type="protein sequence ID" value="QQF81827.1"/>
    <property type="molecule type" value="Genomic_DNA"/>
</dbReference>
<dbReference type="CDD" id="cd00761">
    <property type="entry name" value="Glyco_tranf_GTA_type"/>
    <property type="match status" value="1"/>
</dbReference>
<dbReference type="RefSeq" id="WP_075290652.1">
    <property type="nucleotide sequence ID" value="NZ_CP018803.1"/>
</dbReference>
<dbReference type="InterPro" id="IPR029044">
    <property type="entry name" value="Nucleotide-diphossugar_trans"/>
</dbReference>
<organism evidence="2 3">
    <name type="scientific">Histophilus somni</name>
    <name type="common">Haemophilus somnus</name>
    <dbReference type="NCBI Taxonomy" id="731"/>
    <lineage>
        <taxon>Bacteria</taxon>
        <taxon>Pseudomonadati</taxon>
        <taxon>Pseudomonadota</taxon>
        <taxon>Gammaproteobacteria</taxon>
        <taxon>Pasteurellales</taxon>
        <taxon>Pasteurellaceae</taxon>
        <taxon>Histophilus</taxon>
    </lineage>
</organism>
<dbReference type="Pfam" id="PF00535">
    <property type="entry name" value="Glycos_transf_2"/>
    <property type="match status" value="1"/>
</dbReference>
<keyword evidence="3" id="KW-1185">Reference proteome</keyword>
<dbReference type="InterPro" id="IPR050834">
    <property type="entry name" value="Glycosyltransf_2"/>
</dbReference>